<feature type="repeat" description="WD" evidence="3">
    <location>
        <begin position="621"/>
        <end position="662"/>
    </location>
</feature>
<dbReference type="Gene3D" id="3.40.50.300">
    <property type="entry name" value="P-loop containing nucleotide triphosphate hydrolases"/>
    <property type="match status" value="1"/>
</dbReference>
<proteinExistence type="predicted"/>
<dbReference type="OrthoDB" id="3027122at2759"/>
<dbReference type="InterPro" id="IPR019775">
    <property type="entry name" value="WD40_repeat_CS"/>
</dbReference>
<feature type="repeat" description="WD" evidence="3">
    <location>
        <begin position="750"/>
        <end position="791"/>
    </location>
</feature>
<evidence type="ECO:0000256" key="3">
    <source>
        <dbReference type="PROSITE-ProRule" id="PRU00221"/>
    </source>
</evidence>
<feature type="domain" description="Nephrocystin 3-like N-terminal" evidence="4">
    <location>
        <begin position="26"/>
        <end position="197"/>
    </location>
</feature>
<dbReference type="HOGENOM" id="CLU_000288_6_3_1"/>
<evidence type="ECO:0000256" key="1">
    <source>
        <dbReference type="ARBA" id="ARBA00022574"/>
    </source>
</evidence>
<dbReference type="InterPro" id="IPR036322">
    <property type="entry name" value="WD40_repeat_dom_sf"/>
</dbReference>
<gene>
    <name evidence="5" type="ORF">M408DRAFT_49255</name>
</gene>
<feature type="repeat" description="WD" evidence="3">
    <location>
        <begin position="922"/>
        <end position="963"/>
    </location>
</feature>
<protein>
    <recommendedName>
        <fullName evidence="4">Nephrocystin 3-like N-terminal domain-containing protein</fullName>
    </recommendedName>
</protein>
<feature type="repeat" description="WD" evidence="3">
    <location>
        <begin position="793"/>
        <end position="834"/>
    </location>
</feature>
<dbReference type="SMART" id="SM00320">
    <property type="entry name" value="WD40"/>
    <property type="match status" value="14"/>
</dbReference>
<dbReference type="InterPro" id="IPR027417">
    <property type="entry name" value="P-loop_NTPase"/>
</dbReference>
<dbReference type="Gene3D" id="2.130.10.10">
    <property type="entry name" value="YVTN repeat-like/Quinoprotein amine dehydrogenase"/>
    <property type="match status" value="7"/>
</dbReference>
<reference evidence="6" key="2">
    <citation type="submission" date="2015-01" db="EMBL/GenBank/DDBJ databases">
        <title>Evolutionary Origins and Diversification of the Mycorrhizal Mutualists.</title>
        <authorList>
            <consortium name="DOE Joint Genome Institute"/>
            <consortium name="Mycorrhizal Genomics Consortium"/>
            <person name="Kohler A."/>
            <person name="Kuo A."/>
            <person name="Nagy L.G."/>
            <person name="Floudas D."/>
            <person name="Copeland A."/>
            <person name="Barry K.W."/>
            <person name="Cichocki N."/>
            <person name="Veneault-Fourrey C."/>
            <person name="LaButti K."/>
            <person name="Lindquist E.A."/>
            <person name="Lipzen A."/>
            <person name="Lundell T."/>
            <person name="Morin E."/>
            <person name="Murat C."/>
            <person name="Riley R."/>
            <person name="Ohm R."/>
            <person name="Sun H."/>
            <person name="Tunlid A."/>
            <person name="Henrissat B."/>
            <person name="Grigoriev I.V."/>
            <person name="Hibbett D.S."/>
            <person name="Martin F."/>
        </authorList>
    </citation>
    <scope>NUCLEOTIDE SEQUENCE [LARGE SCALE GENOMIC DNA]</scope>
    <source>
        <strain evidence="6">MAFF 305830</strain>
    </source>
</reference>
<organism evidence="5 6">
    <name type="scientific">Serendipita vermifera MAFF 305830</name>
    <dbReference type="NCBI Taxonomy" id="933852"/>
    <lineage>
        <taxon>Eukaryota</taxon>
        <taxon>Fungi</taxon>
        <taxon>Dikarya</taxon>
        <taxon>Basidiomycota</taxon>
        <taxon>Agaricomycotina</taxon>
        <taxon>Agaricomycetes</taxon>
        <taxon>Sebacinales</taxon>
        <taxon>Serendipitaceae</taxon>
        <taxon>Serendipita</taxon>
    </lineage>
</organism>
<dbReference type="PANTHER" id="PTHR22847">
    <property type="entry name" value="WD40 REPEAT PROTEIN"/>
    <property type="match status" value="1"/>
</dbReference>
<dbReference type="InterPro" id="IPR015943">
    <property type="entry name" value="WD40/YVTN_repeat-like_dom_sf"/>
</dbReference>
<evidence type="ECO:0000259" key="4">
    <source>
        <dbReference type="Pfam" id="PF24883"/>
    </source>
</evidence>
<keyword evidence="1 3" id="KW-0853">WD repeat</keyword>
<feature type="repeat" description="WD" evidence="3">
    <location>
        <begin position="836"/>
        <end position="877"/>
    </location>
</feature>
<evidence type="ECO:0000313" key="6">
    <source>
        <dbReference type="Proteomes" id="UP000054097"/>
    </source>
</evidence>
<feature type="repeat" description="WD" evidence="3">
    <location>
        <begin position="1137"/>
        <end position="1178"/>
    </location>
</feature>
<dbReference type="PROSITE" id="PS50294">
    <property type="entry name" value="WD_REPEATS_REGION"/>
    <property type="match status" value="14"/>
</dbReference>
<dbReference type="Pfam" id="PF00400">
    <property type="entry name" value="WD40"/>
    <property type="match status" value="14"/>
</dbReference>
<dbReference type="Pfam" id="PF24883">
    <property type="entry name" value="NPHP3_N"/>
    <property type="match status" value="1"/>
</dbReference>
<dbReference type="Proteomes" id="UP000054097">
    <property type="component" value="Unassembled WGS sequence"/>
</dbReference>
<dbReference type="InterPro" id="IPR056884">
    <property type="entry name" value="NPHP3-like_N"/>
</dbReference>
<sequence>DDEIIAKLKPKNLEHESQTGMCMEGTRQGILQEIRRWTTDLEAPNILWINGYPGVGKSAIASTIVEELRSSNRLGSSFFFQRERASAMTANALWRTVAHDLSRRYSGIRKHLVTALNINDGLPATLNVDTLFRELIYEPLTKSGDIPTDKSPIIVLDALDECGGIDGRRSDHRKNLMRTLKIWSSLPGKFKLIVTSRWESDIELLFTGTVHYSVEISSGEKADSRSSFDIRTFLVRELRQLVAQYPSLPSDWPGEQVIDRLIERARGLFIWIKTVLKLLESGEPQRTLRQVLSNGAGSMADLYAWILHASFPKPSDDDSKDFRAVLGAIILTREPLDVASLAQFLSIDGSTIEYICNGLTSVLEWGRTIRIRHQSFVDFLLDPKECPPSFLIEKERESRDLTLCCLTTMKNHLRFNICNLESSYVRNQDVPNFALQVNKCIPPYLSYSARYWASHLVETTCDRDINDSIQYFMGHKFLWWLETMSLIKQINVGSSILQSLVNWLRKSNQDDSLATDMQKFLAAFAGVISQSAPHIYISALPFAPRCLSVSKQYLKHYPQTLVVRNGGYDRWPAIQTVCTGHEDVVCSVAFSPDGSRIVSGSGDHTIRVWDAETSETILGPLQGHKSPVNSVSFSPDGTKIVSGSSDHTIRVWDVETGETVLGPLKDHSLSVSSVSFSPHGRRIVSGSSDDTIRVWDAETGKIIVGPLKGHIDWVNSVSFSPDGRRIVSGSGDHTIRVWDAETSETILGPLQGHKNPINSVSFSPDGTQIVSGSSDNTIRVWNVETGETVLGPLQGHISSVRSVSFSPDGTRIVSGSYDHTIRVWDVKTGETVIGPLQGHSYWIDSVSFSPDGGRIVSGSRDHTIRVWHAETNETVGVSLPGHNDSVNSVSFSPDGTKIVSSSDDHTIRVWNAETGETILGPLHGHSGSVRSVSFSPDGTRIVSGSYDNTIRVWDAETGGEVRGPLQGHTHSVESVLFSPNGKRIVSGSSDCTIRVWDAETGEPVVAPLEGHSYWVVSVSFSPDGRRIVSGSLDYTIRVWDAETGETIVGPLDGHRNSVNSVSFSPDGTRIVSSSLDHTIRVWDAETGETILGPLRGHSYWVNSASFSPDGRRIVSGSYDCTILIWDVKTGETIVGPLEGHSGSVNSISFSPDGRRIVSGSGDHTIRVWNAEVGETVVGSFQGHTKDGWIRGPNSELLFWVPPEIRPRLCPLRNTLAIDKQQMWTTLNLDHFVHGKEWSHCKDRR</sequence>
<feature type="repeat" description="WD" evidence="3">
    <location>
        <begin position="707"/>
        <end position="748"/>
    </location>
</feature>
<keyword evidence="6" id="KW-1185">Reference proteome</keyword>
<dbReference type="PROSITE" id="PS00678">
    <property type="entry name" value="WD_REPEATS_1"/>
    <property type="match status" value="12"/>
</dbReference>
<feature type="repeat" description="WD" evidence="3">
    <location>
        <begin position="1051"/>
        <end position="1092"/>
    </location>
</feature>
<dbReference type="InterPro" id="IPR020472">
    <property type="entry name" value="WD40_PAC1"/>
</dbReference>
<evidence type="ECO:0000313" key="5">
    <source>
        <dbReference type="EMBL" id="KIM24764.1"/>
    </source>
</evidence>
<feature type="repeat" description="WD" evidence="3">
    <location>
        <begin position="664"/>
        <end position="705"/>
    </location>
</feature>
<dbReference type="STRING" id="933852.A0A0C3AXQ4"/>
<accession>A0A0C3AXQ4</accession>
<dbReference type="EMBL" id="KN824320">
    <property type="protein sequence ID" value="KIM24764.1"/>
    <property type="molecule type" value="Genomic_DNA"/>
</dbReference>
<dbReference type="GO" id="GO:0005634">
    <property type="term" value="C:nucleus"/>
    <property type="evidence" value="ECO:0007669"/>
    <property type="project" value="TreeGrafter"/>
</dbReference>
<feature type="repeat" description="WD" evidence="3">
    <location>
        <begin position="578"/>
        <end position="619"/>
    </location>
</feature>
<feature type="repeat" description="WD" evidence="3">
    <location>
        <begin position="965"/>
        <end position="1006"/>
    </location>
</feature>
<feature type="repeat" description="WD" evidence="3">
    <location>
        <begin position="1094"/>
        <end position="1135"/>
    </location>
</feature>
<dbReference type="PROSITE" id="PS50082">
    <property type="entry name" value="WD_REPEATS_2"/>
    <property type="match status" value="14"/>
</dbReference>
<dbReference type="SUPFAM" id="SSF52540">
    <property type="entry name" value="P-loop containing nucleoside triphosphate hydrolases"/>
    <property type="match status" value="1"/>
</dbReference>
<dbReference type="PANTHER" id="PTHR22847:SF637">
    <property type="entry name" value="WD REPEAT DOMAIN 5B"/>
    <property type="match status" value="1"/>
</dbReference>
<dbReference type="InterPro" id="IPR001680">
    <property type="entry name" value="WD40_rpt"/>
</dbReference>
<dbReference type="PRINTS" id="PR00320">
    <property type="entry name" value="GPROTEINBRPT"/>
</dbReference>
<feature type="repeat" description="WD" evidence="3">
    <location>
        <begin position="879"/>
        <end position="920"/>
    </location>
</feature>
<dbReference type="SUPFAM" id="SSF50978">
    <property type="entry name" value="WD40 repeat-like"/>
    <property type="match status" value="2"/>
</dbReference>
<dbReference type="GO" id="GO:1990234">
    <property type="term" value="C:transferase complex"/>
    <property type="evidence" value="ECO:0007669"/>
    <property type="project" value="UniProtKB-ARBA"/>
</dbReference>
<dbReference type="CDD" id="cd00200">
    <property type="entry name" value="WD40"/>
    <property type="match status" value="2"/>
</dbReference>
<dbReference type="AlphaFoldDB" id="A0A0C3AXQ4"/>
<keyword evidence="2" id="KW-0677">Repeat</keyword>
<evidence type="ECO:0000256" key="2">
    <source>
        <dbReference type="ARBA" id="ARBA00022737"/>
    </source>
</evidence>
<feature type="non-terminal residue" evidence="5">
    <location>
        <position position="1"/>
    </location>
</feature>
<feature type="repeat" description="WD" evidence="3">
    <location>
        <begin position="1008"/>
        <end position="1049"/>
    </location>
</feature>
<feature type="non-terminal residue" evidence="5">
    <location>
        <position position="1244"/>
    </location>
</feature>
<name>A0A0C3AXQ4_SERVB</name>
<reference evidence="5 6" key="1">
    <citation type="submission" date="2014-04" db="EMBL/GenBank/DDBJ databases">
        <authorList>
            <consortium name="DOE Joint Genome Institute"/>
            <person name="Kuo A."/>
            <person name="Zuccaro A."/>
            <person name="Kohler A."/>
            <person name="Nagy L.G."/>
            <person name="Floudas D."/>
            <person name="Copeland A."/>
            <person name="Barry K.W."/>
            <person name="Cichocki N."/>
            <person name="Veneault-Fourrey C."/>
            <person name="LaButti K."/>
            <person name="Lindquist E.A."/>
            <person name="Lipzen A."/>
            <person name="Lundell T."/>
            <person name="Morin E."/>
            <person name="Murat C."/>
            <person name="Sun H."/>
            <person name="Tunlid A."/>
            <person name="Henrissat B."/>
            <person name="Grigoriev I.V."/>
            <person name="Hibbett D.S."/>
            <person name="Martin F."/>
            <person name="Nordberg H.P."/>
            <person name="Cantor M.N."/>
            <person name="Hua S.X."/>
        </authorList>
    </citation>
    <scope>NUCLEOTIDE SEQUENCE [LARGE SCALE GENOMIC DNA]</scope>
    <source>
        <strain evidence="5 6">MAFF 305830</strain>
    </source>
</reference>